<feature type="region of interest" description="Disordered" evidence="1">
    <location>
        <begin position="285"/>
        <end position="354"/>
    </location>
</feature>
<evidence type="ECO:0000256" key="2">
    <source>
        <dbReference type="SAM" id="SignalP"/>
    </source>
</evidence>
<protein>
    <submittedName>
        <fullName evidence="3">Uncharacterized protein</fullName>
    </submittedName>
</protein>
<dbReference type="OrthoDB" id="5106185at2759"/>
<keyword evidence="2" id="KW-0732">Signal</keyword>
<feature type="chain" id="PRO_5004927072" evidence="2">
    <location>
        <begin position="20"/>
        <end position="388"/>
    </location>
</feature>
<dbReference type="HOGENOM" id="CLU_711816_0_0_1"/>
<dbReference type="Proteomes" id="UP000030751">
    <property type="component" value="Unassembled WGS sequence"/>
</dbReference>
<feature type="compositionally biased region" description="Acidic residues" evidence="1">
    <location>
        <begin position="322"/>
        <end position="333"/>
    </location>
</feature>
<dbReference type="EMBL" id="JH650990">
    <property type="protein sequence ID" value="EXA32879.1"/>
    <property type="molecule type" value="Genomic_DNA"/>
</dbReference>
<feature type="compositionally biased region" description="Basic and acidic residues" evidence="1">
    <location>
        <begin position="35"/>
        <end position="47"/>
    </location>
</feature>
<sequence>MKLHQVTAILAFVAAGVLATPDGYADRGNNNHPAKNGDHGDGGKPNRDGSGYYPHPGSDRGYHGSKSGHGDYNDNHADSGGRDHDKDRGKDRGKDYDKDHDKDRGKDDKDHDKDRGKDRGKDYDKDHGDHHGKYPGNRGGKDGHGEKGWGDKCKKYNWDYSKATYSASFNKYKKCPAGDSYKVSGKIAPCDGHGYYGRDEQCLFVTYDDWDKWSAKTAYLGIYATEEKGFKEKKKLNFNKYCKKNKCVVPVKKIPGYPGFKDSVWIGYDDDQCKQQYWGGYGHGGKKNDHGDHEGKHDDDKDSYDNDYDEKKDRRGDKDNNYGEDADNYDSDDNGYGSGHGDYRGSSGYGSRYGRRSSVKYVEVDVHVKYAKKCHKWGQYARFSARKV</sequence>
<accession>W9NJJ9</accession>
<reference evidence="3" key="1">
    <citation type="submission" date="2011-10" db="EMBL/GenBank/DDBJ databases">
        <title>The Genome Sequence of Fusarium oxysporum HDV247.</title>
        <authorList>
            <consortium name="The Broad Institute Genome Sequencing Platform"/>
            <person name="Ma L.-J."/>
            <person name="Gale L.R."/>
            <person name="Schwartz D.C."/>
            <person name="Zhou S."/>
            <person name="Corby-Kistler H."/>
            <person name="Young S.K."/>
            <person name="Zeng Q."/>
            <person name="Gargeya S."/>
            <person name="Fitzgerald M."/>
            <person name="Haas B."/>
            <person name="Abouelleil A."/>
            <person name="Alvarado L."/>
            <person name="Arachchi H.M."/>
            <person name="Berlin A."/>
            <person name="Brown A."/>
            <person name="Chapman S.B."/>
            <person name="Chen Z."/>
            <person name="Dunbar C."/>
            <person name="Freedman E."/>
            <person name="Gearin G."/>
            <person name="Goldberg J."/>
            <person name="Griggs A."/>
            <person name="Gujja S."/>
            <person name="Heiman D."/>
            <person name="Howarth C."/>
            <person name="Larson L."/>
            <person name="Lui A."/>
            <person name="MacDonald P.J.P."/>
            <person name="Montmayeur A."/>
            <person name="Murphy C."/>
            <person name="Neiman D."/>
            <person name="Pearson M."/>
            <person name="Priest M."/>
            <person name="Roberts A."/>
            <person name="Saif S."/>
            <person name="Shea T."/>
            <person name="Shenoy N."/>
            <person name="Sisk P."/>
            <person name="Stolte C."/>
            <person name="Sykes S."/>
            <person name="Wortman J."/>
            <person name="Nusbaum C."/>
            <person name="Birren B."/>
        </authorList>
    </citation>
    <scope>NUCLEOTIDE SEQUENCE [LARGE SCALE GENOMIC DNA]</scope>
    <source>
        <strain evidence="3">HDV247</strain>
    </source>
</reference>
<feature type="signal peptide" evidence="2">
    <location>
        <begin position="1"/>
        <end position="19"/>
    </location>
</feature>
<dbReference type="AlphaFoldDB" id="W9NJJ9"/>
<feature type="compositionally biased region" description="Basic and acidic residues" evidence="1">
    <location>
        <begin position="57"/>
        <end position="132"/>
    </location>
</feature>
<evidence type="ECO:0000313" key="3">
    <source>
        <dbReference type="EMBL" id="EXA32879.1"/>
    </source>
</evidence>
<evidence type="ECO:0000256" key="1">
    <source>
        <dbReference type="SAM" id="MobiDB-lite"/>
    </source>
</evidence>
<reference evidence="3" key="2">
    <citation type="submission" date="2012-05" db="EMBL/GenBank/DDBJ databases">
        <title>Annotation of the Genome Sequence of Fusarium oxysporum HDV247.</title>
        <authorList>
            <consortium name="The Broad Institute Genomics Platform"/>
            <person name="Ma L.-J."/>
            <person name="Corby-Kistler H."/>
            <person name="Broz K."/>
            <person name="Gale L.R."/>
            <person name="Jonkers W."/>
            <person name="O'Donnell K."/>
            <person name="Ploetz R."/>
            <person name="Steinberg C."/>
            <person name="Schwartz D.C."/>
            <person name="VanEtten H."/>
            <person name="Zhou S."/>
            <person name="Young S.K."/>
            <person name="Zeng Q."/>
            <person name="Gargeya S."/>
            <person name="Fitzgerald M."/>
            <person name="Abouelleil A."/>
            <person name="Alvarado L."/>
            <person name="Chapman S.B."/>
            <person name="Gainer-Dewar J."/>
            <person name="Goldberg J."/>
            <person name="Griggs A."/>
            <person name="Gujja S."/>
            <person name="Hansen M."/>
            <person name="Howarth C."/>
            <person name="Imamovic A."/>
            <person name="Ireland A."/>
            <person name="Larimer J."/>
            <person name="McCowan C."/>
            <person name="Murphy C."/>
            <person name="Pearson M."/>
            <person name="Poon T.W."/>
            <person name="Priest M."/>
            <person name="Roberts A."/>
            <person name="Saif S."/>
            <person name="Shea T."/>
            <person name="Sykes S."/>
            <person name="Wortman J."/>
            <person name="Nusbaum C."/>
            <person name="Birren B."/>
        </authorList>
    </citation>
    <scope>NUCLEOTIDE SEQUENCE</scope>
    <source>
        <strain evidence="3">HDV247</strain>
    </source>
</reference>
<feature type="region of interest" description="Disordered" evidence="1">
    <location>
        <begin position="22"/>
        <end position="146"/>
    </location>
</feature>
<name>W9NJJ9_FUSOX</name>
<feature type="compositionally biased region" description="Basic and acidic residues" evidence="1">
    <location>
        <begin position="286"/>
        <end position="321"/>
    </location>
</feature>
<gene>
    <name evidence="3" type="ORF">FOVG_15853</name>
</gene>
<organism evidence="3">
    <name type="scientific">Fusarium oxysporum f. sp. pisi HDV247</name>
    <dbReference type="NCBI Taxonomy" id="1080344"/>
    <lineage>
        <taxon>Eukaryota</taxon>
        <taxon>Fungi</taxon>
        <taxon>Dikarya</taxon>
        <taxon>Ascomycota</taxon>
        <taxon>Pezizomycotina</taxon>
        <taxon>Sordariomycetes</taxon>
        <taxon>Hypocreomycetidae</taxon>
        <taxon>Hypocreales</taxon>
        <taxon>Nectriaceae</taxon>
        <taxon>Fusarium</taxon>
        <taxon>Fusarium oxysporum species complex</taxon>
    </lineage>
</organism>
<proteinExistence type="predicted"/>